<dbReference type="Gene3D" id="3.90.550.10">
    <property type="entry name" value="Spore Coat Polysaccharide Biosynthesis Protein SpsA, Chain A"/>
    <property type="match status" value="1"/>
</dbReference>
<dbReference type="Pfam" id="PF09837">
    <property type="entry name" value="DUF2064"/>
    <property type="match status" value="1"/>
</dbReference>
<proteinExistence type="predicted"/>
<dbReference type="InterPro" id="IPR029044">
    <property type="entry name" value="Nucleotide-diphossugar_trans"/>
</dbReference>
<sequence length="192" mass="21420">MNGTRPKAGAKLRPIFFVVNSSSQQGHTFGERLQKAFATFFARGFAKVIIIGNDCAQLRTKDIKQAATLLQQKAAVFGPARDGGVYLLGLDKTLFEQNTGFAQINWQTSSVLAELQAWSNNYETINLATVYSDLDTYQDLQVAYYNKQLPQLLLTLLAAVFSTLQYQSSPFTFSFKNYLTPSFSFRGPPLFS</sequence>
<dbReference type="AlphaFoldDB" id="A0A2T2YAQ2"/>
<gene>
    <name evidence="1" type="ORF">AHMF7605_03195</name>
</gene>
<reference evidence="1 2" key="1">
    <citation type="submission" date="2018-03" db="EMBL/GenBank/DDBJ databases">
        <title>Adhaeribacter sp. HMF7605 Genome sequencing and assembly.</title>
        <authorList>
            <person name="Kang H."/>
            <person name="Kang J."/>
            <person name="Cha I."/>
            <person name="Kim H."/>
            <person name="Joh K."/>
        </authorList>
    </citation>
    <scope>NUCLEOTIDE SEQUENCE [LARGE SCALE GENOMIC DNA]</scope>
    <source>
        <strain evidence="1 2">HMF7605</strain>
    </source>
</reference>
<dbReference type="InterPro" id="IPR018641">
    <property type="entry name" value="Trfase_1_rSAM/seldom-assoc"/>
</dbReference>
<dbReference type="SUPFAM" id="SSF53448">
    <property type="entry name" value="Nucleotide-diphospho-sugar transferases"/>
    <property type="match status" value="1"/>
</dbReference>
<organism evidence="1 2">
    <name type="scientific">Adhaeribacter arboris</name>
    <dbReference type="NCBI Taxonomy" id="2072846"/>
    <lineage>
        <taxon>Bacteria</taxon>
        <taxon>Pseudomonadati</taxon>
        <taxon>Bacteroidota</taxon>
        <taxon>Cytophagia</taxon>
        <taxon>Cytophagales</taxon>
        <taxon>Hymenobacteraceae</taxon>
        <taxon>Adhaeribacter</taxon>
    </lineage>
</organism>
<dbReference type="EMBL" id="PYFT01000001">
    <property type="protein sequence ID" value="PSR52600.1"/>
    <property type="molecule type" value="Genomic_DNA"/>
</dbReference>
<evidence type="ECO:0000313" key="1">
    <source>
        <dbReference type="EMBL" id="PSR52600.1"/>
    </source>
</evidence>
<dbReference type="PANTHER" id="PTHR36529">
    <property type="entry name" value="SLL1095 PROTEIN"/>
    <property type="match status" value="1"/>
</dbReference>
<keyword evidence="2" id="KW-1185">Reference proteome</keyword>
<protein>
    <recommendedName>
        <fullName evidence="3">DUF2064 domain-containing protein</fullName>
    </recommendedName>
</protein>
<accession>A0A2T2YAQ2</accession>
<dbReference type="PANTHER" id="PTHR36529:SF1">
    <property type="entry name" value="GLYCOSYLTRANSFERASE"/>
    <property type="match status" value="1"/>
</dbReference>
<name>A0A2T2YAQ2_9BACT</name>
<evidence type="ECO:0008006" key="3">
    <source>
        <dbReference type="Google" id="ProtNLM"/>
    </source>
</evidence>
<dbReference type="Proteomes" id="UP000240357">
    <property type="component" value="Unassembled WGS sequence"/>
</dbReference>
<comment type="caution">
    <text evidence="1">The sequence shown here is derived from an EMBL/GenBank/DDBJ whole genome shotgun (WGS) entry which is preliminary data.</text>
</comment>
<evidence type="ECO:0000313" key="2">
    <source>
        <dbReference type="Proteomes" id="UP000240357"/>
    </source>
</evidence>